<organism evidence="1 2">
    <name type="scientific">Rhododendron williamsianum</name>
    <dbReference type="NCBI Taxonomy" id="262921"/>
    <lineage>
        <taxon>Eukaryota</taxon>
        <taxon>Viridiplantae</taxon>
        <taxon>Streptophyta</taxon>
        <taxon>Embryophyta</taxon>
        <taxon>Tracheophyta</taxon>
        <taxon>Spermatophyta</taxon>
        <taxon>Magnoliopsida</taxon>
        <taxon>eudicotyledons</taxon>
        <taxon>Gunneridae</taxon>
        <taxon>Pentapetalae</taxon>
        <taxon>asterids</taxon>
        <taxon>Ericales</taxon>
        <taxon>Ericaceae</taxon>
        <taxon>Ericoideae</taxon>
        <taxon>Rhodoreae</taxon>
        <taxon>Rhododendron</taxon>
    </lineage>
</organism>
<name>A0A6A4M2X0_9ERIC</name>
<evidence type="ECO:0000313" key="2">
    <source>
        <dbReference type="Proteomes" id="UP000428333"/>
    </source>
</evidence>
<protein>
    <submittedName>
        <fullName evidence="1">Uncharacterized protein</fullName>
    </submittedName>
</protein>
<comment type="caution">
    <text evidence="1">The sequence shown here is derived from an EMBL/GenBank/DDBJ whole genome shotgun (WGS) entry which is preliminary data.</text>
</comment>
<proteinExistence type="predicted"/>
<dbReference type="PANTHER" id="PTHR33443:SF30">
    <property type="entry name" value="SARCOSINE DEHYDROGENASE-2C PROTEIN"/>
    <property type="match status" value="1"/>
</dbReference>
<dbReference type="AlphaFoldDB" id="A0A6A4M2X0"/>
<dbReference type="Proteomes" id="UP000428333">
    <property type="component" value="Linkage Group LG02"/>
</dbReference>
<dbReference type="OrthoDB" id="266020at2759"/>
<sequence>MGMGKNEAKGEILIEVPGSPENQGSPVRAVLCLKDKVNMREIEEREDCFLLDFDPDDSAVDLSKLYHPPDKSDAHDVSVVAVVGQVACRDYPHSRHLCLKYPFGKTPHETHCELCYCFVCDTAAPCDQWSTGVHNGHCHAINDRDWKYMRRLMRNRNATYTSSSSSE</sequence>
<evidence type="ECO:0000313" key="1">
    <source>
        <dbReference type="EMBL" id="KAE9464660.1"/>
    </source>
</evidence>
<dbReference type="PANTHER" id="PTHR33443">
    <property type="entry name" value="ZGC:112980"/>
    <property type="match status" value="1"/>
</dbReference>
<accession>A0A6A4M2X0</accession>
<feature type="non-terminal residue" evidence="1">
    <location>
        <position position="1"/>
    </location>
</feature>
<keyword evidence="2" id="KW-1185">Reference proteome</keyword>
<dbReference type="InterPro" id="IPR053234">
    <property type="entry name" value="RPM1_Interactor"/>
</dbReference>
<gene>
    <name evidence="1" type="ORF">C3L33_03412</name>
</gene>
<reference evidence="1 2" key="1">
    <citation type="journal article" date="2019" name="Genome Biol. Evol.">
        <title>The Rhododendron genome and chromosomal organization provide insight into shared whole-genome duplications across the heath family (Ericaceae).</title>
        <authorList>
            <person name="Soza V.L."/>
            <person name="Lindsley D."/>
            <person name="Waalkes A."/>
            <person name="Ramage E."/>
            <person name="Patwardhan R.P."/>
            <person name="Burton J.N."/>
            <person name="Adey A."/>
            <person name="Kumar A."/>
            <person name="Qiu R."/>
            <person name="Shendure J."/>
            <person name="Hall B."/>
        </authorList>
    </citation>
    <scope>NUCLEOTIDE SEQUENCE [LARGE SCALE GENOMIC DNA]</scope>
    <source>
        <strain evidence="1">RSF 1966-606</strain>
    </source>
</reference>
<dbReference type="EMBL" id="QEFC01000329">
    <property type="protein sequence ID" value="KAE9464660.1"/>
    <property type="molecule type" value="Genomic_DNA"/>
</dbReference>